<keyword evidence="11" id="KW-0560">Oxidoreductase</keyword>
<comment type="caution">
    <text evidence="19">The sequence shown here is derived from an EMBL/GenBank/DDBJ whole genome shotgun (WGS) entry which is preliminary data.</text>
</comment>
<dbReference type="PANTHER" id="PTHR12613">
    <property type="entry name" value="ERO1-RELATED"/>
    <property type="match status" value="1"/>
</dbReference>
<comment type="subcellular location">
    <subcellularLocation>
        <location evidence="2">Endoplasmic reticulum membrane</location>
        <topology evidence="2">Peripheral membrane protein</topology>
        <orientation evidence="2">Lumenal side</orientation>
    </subcellularLocation>
</comment>
<evidence type="ECO:0000256" key="2">
    <source>
        <dbReference type="ARBA" id="ARBA00004367"/>
    </source>
</evidence>
<keyword evidence="14" id="KW-0325">Glycoprotein</keyword>
<dbReference type="AlphaFoldDB" id="A0A0J7K6E0"/>
<feature type="binding site" evidence="17">
    <location>
        <position position="142"/>
    </location>
    <ligand>
        <name>FAD</name>
        <dbReference type="ChEBI" id="CHEBI:57692"/>
    </ligand>
</feature>
<evidence type="ECO:0000256" key="17">
    <source>
        <dbReference type="PIRSR" id="PIRSR017205-2"/>
    </source>
</evidence>
<feature type="active site" evidence="16">
    <location>
        <position position="308"/>
    </location>
</feature>
<keyword evidence="8" id="KW-0256">Endoplasmic reticulum</keyword>
<dbReference type="Proteomes" id="UP000036403">
    <property type="component" value="Unassembled WGS sequence"/>
</dbReference>
<dbReference type="OrthoDB" id="269384at2759"/>
<keyword evidence="20" id="KW-1185">Reference proteome</keyword>
<evidence type="ECO:0000313" key="19">
    <source>
        <dbReference type="EMBL" id="KMQ85814.1"/>
    </source>
</evidence>
<keyword evidence="13 18" id="KW-1015">Disulfide bond</keyword>
<protein>
    <submittedName>
        <fullName evidence="19">Ero1-like protein</fullName>
    </submittedName>
</protein>
<gene>
    <name evidence="19" type="ORF">RF55_15412</name>
</gene>
<evidence type="ECO:0000256" key="8">
    <source>
        <dbReference type="ARBA" id="ARBA00022824"/>
    </source>
</evidence>
<dbReference type="GO" id="GO:0071949">
    <property type="term" value="F:FAD binding"/>
    <property type="evidence" value="ECO:0007669"/>
    <property type="project" value="InterPro"/>
</dbReference>
<evidence type="ECO:0000256" key="15">
    <source>
        <dbReference type="ARBA" id="ARBA00023284"/>
    </source>
</evidence>
<feature type="binding site" evidence="17">
    <location>
        <position position="140"/>
    </location>
    <ligand>
        <name>FAD</name>
        <dbReference type="ChEBI" id="CHEBI:57692"/>
    </ligand>
</feature>
<feature type="disulfide bond" description="Redox-active" evidence="18">
    <location>
        <begin position="36"/>
        <end position="41"/>
    </location>
</feature>
<dbReference type="PIRSF" id="PIRSF017205">
    <property type="entry name" value="ERO1"/>
    <property type="match status" value="1"/>
</dbReference>
<evidence type="ECO:0000256" key="4">
    <source>
        <dbReference type="ARBA" id="ARBA00011802"/>
    </source>
</evidence>
<keyword evidence="15" id="KW-0676">Redox-active center</keyword>
<dbReference type="EMBL" id="LBMM01013105">
    <property type="protein sequence ID" value="KMQ85814.1"/>
    <property type="molecule type" value="Genomic_DNA"/>
</dbReference>
<feature type="disulfide bond" description="Redox-active" evidence="18">
    <location>
        <begin position="305"/>
        <end position="308"/>
    </location>
</feature>
<comment type="subunit">
    <text evidence="4">May function both as a monomer and a homodimer.</text>
</comment>
<evidence type="ECO:0000256" key="3">
    <source>
        <dbReference type="ARBA" id="ARBA00008277"/>
    </source>
</evidence>
<dbReference type="GO" id="GO:0005789">
    <property type="term" value="C:endoplasmic reticulum membrane"/>
    <property type="evidence" value="ECO:0007669"/>
    <property type="project" value="UniProtKB-SubCell"/>
</dbReference>
<accession>A0A0J7K6E0</accession>
<feature type="disulfide bond" evidence="18">
    <location>
        <begin position="82"/>
        <end position="122"/>
    </location>
</feature>
<proteinExistence type="inferred from homology"/>
<dbReference type="PaxDb" id="67767-A0A0J7K6E0"/>
<feature type="binding site" evidence="17">
    <location>
        <position position="202"/>
    </location>
    <ligand>
        <name>FAD</name>
        <dbReference type="ChEBI" id="CHEBI:57692"/>
    </ligand>
</feature>
<dbReference type="InterPro" id="IPR007266">
    <property type="entry name" value="Ero1"/>
</dbReference>
<evidence type="ECO:0000256" key="7">
    <source>
        <dbReference type="ARBA" id="ARBA00022729"/>
    </source>
</evidence>
<organism evidence="19 20">
    <name type="scientific">Lasius niger</name>
    <name type="common">Black garden ant</name>
    <dbReference type="NCBI Taxonomy" id="67767"/>
    <lineage>
        <taxon>Eukaryota</taxon>
        <taxon>Metazoa</taxon>
        <taxon>Ecdysozoa</taxon>
        <taxon>Arthropoda</taxon>
        <taxon>Hexapoda</taxon>
        <taxon>Insecta</taxon>
        <taxon>Pterygota</taxon>
        <taxon>Neoptera</taxon>
        <taxon>Endopterygota</taxon>
        <taxon>Hymenoptera</taxon>
        <taxon>Apocrita</taxon>
        <taxon>Aculeata</taxon>
        <taxon>Formicoidea</taxon>
        <taxon>Formicidae</taxon>
        <taxon>Formicinae</taxon>
        <taxon>Lasius</taxon>
        <taxon>Lasius</taxon>
    </lineage>
</organism>
<dbReference type="GO" id="GO:0034975">
    <property type="term" value="P:protein folding in endoplasmic reticulum"/>
    <property type="evidence" value="ECO:0007669"/>
    <property type="project" value="InterPro"/>
</dbReference>
<feature type="active site" description="Nucleophile" evidence="16">
    <location>
        <position position="305"/>
    </location>
</feature>
<evidence type="ECO:0000313" key="20">
    <source>
        <dbReference type="Proteomes" id="UP000036403"/>
    </source>
</evidence>
<dbReference type="PANTHER" id="PTHR12613:SF0">
    <property type="entry name" value="ERO1-LIKE PROTEIN"/>
    <property type="match status" value="1"/>
</dbReference>
<keyword evidence="6" id="KW-0285">Flavoprotein</keyword>
<dbReference type="GO" id="GO:0015035">
    <property type="term" value="F:protein-disulfide reductase activity"/>
    <property type="evidence" value="ECO:0007669"/>
    <property type="project" value="InterPro"/>
</dbReference>
<evidence type="ECO:0000256" key="16">
    <source>
        <dbReference type="PIRSR" id="PIRSR017205-1"/>
    </source>
</evidence>
<keyword evidence="7" id="KW-0732">Signal</keyword>
<keyword evidence="9 17" id="KW-0274">FAD</keyword>
<evidence type="ECO:0000256" key="1">
    <source>
        <dbReference type="ARBA" id="ARBA00001974"/>
    </source>
</evidence>
<comment type="cofactor">
    <cofactor evidence="1 17">
        <name>FAD</name>
        <dbReference type="ChEBI" id="CHEBI:57692"/>
    </cofactor>
</comment>
<dbReference type="STRING" id="67767.A0A0J7K6E0"/>
<feature type="binding site" evidence="17">
    <location>
        <position position="153"/>
    </location>
    <ligand>
        <name>FAD</name>
        <dbReference type="ChEBI" id="CHEBI:57692"/>
    </ligand>
</feature>
<evidence type="ECO:0000256" key="9">
    <source>
        <dbReference type="ARBA" id="ARBA00022827"/>
    </source>
</evidence>
<evidence type="ECO:0000256" key="5">
    <source>
        <dbReference type="ARBA" id="ARBA00022448"/>
    </source>
</evidence>
<dbReference type="InterPro" id="IPR037192">
    <property type="entry name" value="ERO1-like_sf"/>
</dbReference>
<keyword evidence="12" id="KW-0472">Membrane</keyword>
<evidence type="ECO:0000256" key="10">
    <source>
        <dbReference type="ARBA" id="ARBA00022982"/>
    </source>
</evidence>
<keyword evidence="10" id="KW-0249">Electron transport</keyword>
<evidence type="ECO:0000256" key="6">
    <source>
        <dbReference type="ARBA" id="ARBA00022630"/>
    </source>
</evidence>
<dbReference type="Pfam" id="PF04137">
    <property type="entry name" value="ERO1"/>
    <property type="match status" value="2"/>
</dbReference>
<evidence type="ECO:0000256" key="14">
    <source>
        <dbReference type="ARBA" id="ARBA00023180"/>
    </source>
</evidence>
<evidence type="ECO:0000256" key="13">
    <source>
        <dbReference type="ARBA" id="ARBA00023157"/>
    </source>
</evidence>
<keyword evidence="5" id="KW-0813">Transport</keyword>
<comment type="similarity">
    <text evidence="3">Belongs to the EROs family.</text>
</comment>
<evidence type="ECO:0000256" key="18">
    <source>
        <dbReference type="PIRSR" id="PIRSR017205-3"/>
    </source>
</evidence>
<name>A0A0J7K6E0_LASNI</name>
<reference evidence="19 20" key="1">
    <citation type="submission" date="2015-04" db="EMBL/GenBank/DDBJ databases">
        <title>Lasius niger genome sequencing.</title>
        <authorList>
            <person name="Konorov E.A."/>
            <person name="Nikitin M.A."/>
            <person name="Kirill M.V."/>
            <person name="Chang P."/>
        </authorList>
    </citation>
    <scope>NUCLEOTIDE SEQUENCE [LARGE SCALE GENOMIC DNA]</scope>
    <source>
        <tissue evidence="19">Whole</tissue>
    </source>
</reference>
<evidence type="ECO:0000256" key="11">
    <source>
        <dbReference type="ARBA" id="ARBA00023002"/>
    </source>
</evidence>
<sequence length="378" mass="44713">MRIYPRIQSLLVKDYFRFYKVNLNQNCPFWVDDSKCAIRYCHVLPCQDNDIPEGLKGEIPRDIYFNESPVDKYRSNAQITDCRHSSKDHNMELGFLNTTISSENYKEFERWQRHDDAQDNFCVKESNPGEYVDLLLNPERYTGYKGISAHRIWRSIYKENCFRPENSPHIFIQSSKINAPQDGLQVSSDNQWGPNLEELQRRFSFETTGGEGPNWLKNLYFTYLLQLRALAKAAPYLEREEYYTGNEMDDEDTRLAMNDILNVIKLFPEHFNETVMFTGTEAQLLKEEFRQHFRNISRIMDCVGCDKCKLWGKLQIHGLGTALKILFSGKFDKWKPTLNNLNRKWFFLERSEIVALVNAFGRLSESIFELDRFRKMMR</sequence>
<dbReference type="GO" id="GO:0016972">
    <property type="term" value="F:thiol oxidase activity"/>
    <property type="evidence" value="ECO:0007669"/>
    <property type="project" value="InterPro"/>
</dbReference>
<evidence type="ECO:0000256" key="12">
    <source>
        <dbReference type="ARBA" id="ARBA00023136"/>
    </source>
</evidence>
<dbReference type="SUPFAM" id="SSF110019">
    <property type="entry name" value="ERO1-like"/>
    <property type="match status" value="1"/>
</dbReference>